<dbReference type="AlphaFoldDB" id="D0UZC6"/>
<gene>
    <name evidence="1" type="ORF">pCQ3.77</name>
</gene>
<reference evidence="1" key="1">
    <citation type="journal article" date="2010" name="J. Bacteriol.">
        <title>Characterization of the replication, transfer, and plasmid/lytic phage cycle of the Streptomyces plasmid-phage pZL12.</title>
        <authorList>
            <person name="Zhong L."/>
            <person name="Cheng Q."/>
            <person name="Tian X."/>
            <person name="Zhao L."/>
            <person name="Qin Z."/>
        </authorList>
    </citation>
    <scope>NUCLEOTIDE SEQUENCE</scope>
    <source>
        <strain evidence="1">W9</strain>
        <plasmid evidence="1">pCQ3</plasmid>
    </source>
</reference>
<proteinExistence type="predicted"/>
<protein>
    <submittedName>
        <fullName evidence="1">PCQ3_77</fullName>
    </submittedName>
</protein>
<dbReference type="EMBL" id="GQ983381">
    <property type="protein sequence ID" value="ACX85578.1"/>
    <property type="molecule type" value="Genomic_DNA"/>
</dbReference>
<evidence type="ECO:0000313" key="1">
    <source>
        <dbReference type="EMBL" id="ACX85578.1"/>
    </source>
</evidence>
<accession>D0UZC6</accession>
<dbReference type="RefSeq" id="WP_012840463.1">
    <property type="nucleotide sequence ID" value="NC_013449.1"/>
</dbReference>
<geneLocation type="plasmid" evidence="1">
    <name>pCQ3</name>
</geneLocation>
<sequence length="92" mass="9838">MSPVLHASLIVLIVAGSGVATAVHSWWMRRRSHRAGVYPGSAEHLAALDEAALRAALQQAAVLGEAEAVIDTAWARLAPYYEKEGEPWPPAP</sequence>
<keyword evidence="1" id="KW-0614">Plasmid</keyword>
<name>D0UZC6_9ACTN</name>
<organism evidence="1">
    <name type="scientific">Streptomyces sp. W9</name>
    <dbReference type="NCBI Taxonomy" id="682410"/>
    <lineage>
        <taxon>Bacteria</taxon>
        <taxon>Bacillati</taxon>
        <taxon>Actinomycetota</taxon>
        <taxon>Actinomycetes</taxon>
        <taxon>Kitasatosporales</taxon>
        <taxon>Streptomycetaceae</taxon>
        <taxon>Streptomyces</taxon>
    </lineage>
</organism>